<gene>
    <name evidence="9" type="ordered locus">RPB_1614</name>
</gene>
<organism evidence="9 10">
    <name type="scientific">Rhodopseudomonas palustris (strain HaA2)</name>
    <dbReference type="NCBI Taxonomy" id="316058"/>
    <lineage>
        <taxon>Bacteria</taxon>
        <taxon>Pseudomonadati</taxon>
        <taxon>Pseudomonadota</taxon>
        <taxon>Alphaproteobacteria</taxon>
        <taxon>Hyphomicrobiales</taxon>
        <taxon>Nitrobacteraceae</taxon>
        <taxon>Rhodopseudomonas</taxon>
    </lineage>
</organism>
<proteinExistence type="predicted"/>
<accession>Q2IZN7</accession>
<reference evidence="9 10" key="1">
    <citation type="submission" date="2006-01" db="EMBL/GenBank/DDBJ databases">
        <title>Complete sequence of Rhodopseudomonas palustris HaA2.</title>
        <authorList>
            <consortium name="US DOE Joint Genome Institute"/>
            <person name="Copeland A."/>
            <person name="Lucas S."/>
            <person name="Lapidus A."/>
            <person name="Barry K."/>
            <person name="Detter J.C."/>
            <person name="Glavina T."/>
            <person name="Hammon N."/>
            <person name="Israni S."/>
            <person name="Pitluck S."/>
            <person name="Chain P."/>
            <person name="Malfatti S."/>
            <person name="Shin M."/>
            <person name="Vergez L."/>
            <person name="Schmutz J."/>
            <person name="Larimer F."/>
            <person name="Land M."/>
            <person name="Hauser L."/>
            <person name="Pelletier D.A."/>
            <person name="Kyrpides N."/>
            <person name="Anderson I."/>
            <person name="Oda Y."/>
            <person name="Harwood C.S."/>
            <person name="Richardson P."/>
        </authorList>
    </citation>
    <scope>NUCLEOTIDE SEQUENCE [LARGE SCALE GENOMIC DNA]</scope>
    <source>
        <strain evidence="9 10">HaA2</strain>
    </source>
</reference>
<dbReference type="HOGENOM" id="CLU_106713_2_0_5"/>
<evidence type="ECO:0000256" key="6">
    <source>
        <dbReference type="PIRSR" id="PIRSR000027-1"/>
    </source>
</evidence>
<keyword evidence="8" id="KW-0732">Signal</keyword>
<dbReference type="InterPro" id="IPR010980">
    <property type="entry name" value="Cyt_c/b562"/>
</dbReference>
<evidence type="ECO:0000256" key="2">
    <source>
        <dbReference type="ARBA" id="ARBA00022617"/>
    </source>
</evidence>
<dbReference type="AlphaFoldDB" id="Q2IZN7"/>
<keyword evidence="3 6" id="KW-0479">Metal-binding</keyword>
<sequence length="149" mass="16090">MLRAVVVAGALLLSVNAVVAQQDLVDRTQKLMKDNGRNVMALSAMVKGDKPYDQATVDAALKQFDETAKEMPKLFPESVKGLKAFDSQYSSSPKIWQERAKFDAEIATFAKAVSDAKSSVKDASTLKASFPAIGKSCGSCHESFRLKDG</sequence>
<keyword evidence="4" id="KW-0249">Electron transport</keyword>
<evidence type="ECO:0000256" key="8">
    <source>
        <dbReference type="SAM" id="SignalP"/>
    </source>
</evidence>
<evidence type="ECO:0000256" key="4">
    <source>
        <dbReference type="ARBA" id="ARBA00022982"/>
    </source>
</evidence>
<keyword evidence="10" id="KW-1185">Reference proteome</keyword>
<feature type="binding site" description="covalent" evidence="7">
    <location>
        <position position="140"/>
    </location>
    <ligand>
        <name>heme c</name>
        <dbReference type="ChEBI" id="CHEBI:61717"/>
    </ligand>
</feature>
<evidence type="ECO:0000256" key="1">
    <source>
        <dbReference type="ARBA" id="ARBA00022448"/>
    </source>
</evidence>
<feature type="chain" id="PRO_5004210686" evidence="8">
    <location>
        <begin position="21"/>
        <end position="149"/>
    </location>
</feature>
<name>Q2IZN7_RHOP2</name>
<keyword evidence="2 7" id="KW-0349">Heme</keyword>
<dbReference type="Proteomes" id="UP000008809">
    <property type="component" value="Chromosome"/>
</dbReference>
<evidence type="ECO:0000313" key="9">
    <source>
        <dbReference type="EMBL" id="ABD06323.1"/>
    </source>
</evidence>
<dbReference type="RefSeq" id="WP_011440511.1">
    <property type="nucleotide sequence ID" value="NC_007778.1"/>
</dbReference>
<dbReference type="OrthoDB" id="9811729at2"/>
<dbReference type="SUPFAM" id="SSF47175">
    <property type="entry name" value="Cytochromes"/>
    <property type="match status" value="1"/>
</dbReference>
<evidence type="ECO:0000313" key="10">
    <source>
        <dbReference type="Proteomes" id="UP000008809"/>
    </source>
</evidence>
<dbReference type="GO" id="GO:0022900">
    <property type="term" value="P:electron transport chain"/>
    <property type="evidence" value="ECO:0007669"/>
    <property type="project" value="InterPro"/>
</dbReference>
<comment type="PTM">
    <text evidence="7">Binds 1 heme group per subunit.</text>
</comment>
<evidence type="ECO:0000256" key="5">
    <source>
        <dbReference type="ARBA" id="ARBA00023004"/>
    </source>
</evidence>
<dbReference type="eggNOG" id="COG3909">
    <property type="taxonomic scope" value="Bacteria"/>
</dbReference>
<dbReference type="GO" id="GO:0020037">
    <property type="term" value="F:heme binding"/>
    <property type="evidence" value="ECO:0007669"/>
    <property type="project" value="InterPro"/>
</dbReference>
<dbReference type="InterPro" id="IPR002321">
    <property type="entry name" value="Cyt_c_II"/>
</dbReference>
<dbReference type="GO" id="GO:0009055">
    <property type="term" value="F:electron transfer activity"/>
    <property type="evidence" value="ECO:0007669"/>
    <property type="project" value="InterPro"/>
</dbReference>
<evidence type="ECO:0000256" key="3">
    <source>
        <dbReference type="ARBA" id="ARBA00022723"/>
    </source>
</evidence>
<dbReference type="PIRSF" id="PIRSF000027">
    <property type="entry name" value="Cytc_c_prime"/>
    <property type="match status" value="1"/>
</dbReference>
<feature type="binding site" description="axial binding residue" evidence="6">
    <location>
        <position position="141"/>
    </location>
    <ligand>
        <name>heme c</name>
        <dbReference type="ChEBI" id="CHEBI:61717"/>
    </ligand>
    <ligandPart>
        <name>Fe</name>
        <dbReference type="ChEBI" id="CHEBI:18248"/>
    </ligandPart>
</feature>
<protein>
    <submittedName>
        <fullName evidence="9">Cytochrome c, class II</fullName>
    </submittedName>
</protein>
<keyword evidence="1" id="KW-0813">Transport</keyword>
<evidence type="ECO:0000256" key="7">
    <source>
        <dbReference type="PIRSR" id="PIRSR000027-2"/>
    </source>
</evidence>
<dbReference type="Gene3D" id="1.20.120.10">
    <property type="entry name" value="Cytochrome c/b562"/>
    <property type="match status" value="1"/>
</dbReference>
<dbReference type="GO" id="GO:0005506">
    <property type="term" value="F:iron ion binding"/>
    <property type="evidence" value="ECO:0007669"/>
    <property type="project" value="InterPro"/>
</dbReference>
<keyword evidence="5 6" id="KW-0408">Iron</keyword>
<dbReference type="PROSITE" id="PS51009">
    <property type="entry name" value="CYTCII"/>
    <property type="match status" value="1"/>
</dbReference>
<feature type="binding site" description="covalent" evidence="7">
    <location>
        <position position="137"/>
    </location>
    <ligand>
        <name>heme c</name>
        <dbReference type="ChEBI" id="CHEBI:61717"/>
    </ligand>
</feature>
<dbReference type="Pfam" id="PF01322">
    <property type="entry name" value="Cytochrom_C_2"/>
    <property type="match status" value="1"/>
</dbReference>
<dbReference type="GO" id="GO:0042597">
    <property type="term" value="C:periplasmic space"/>
    <property type="evidence" value="ECO:0007669"/>
    <property type="project" value="InterPro"/>
</dbReference>
<dbReference type="KEGG" id="rpb:RPB_1614"/>
<dbReference type="InterPro" id="IPR012127">
    <property type="entry name" value="Cyt_c_prime"/>
</dbReference>
<feature type="signal peptide" evidence="8">
    <location>
        <begin position="1"/>
        <end position="20"/>
    </location>
</feature>
<dbReference type="STRING" id="316058.RPB_1614"/>
<dbReference type="EMBL" id="CP000250">
    <property type="protein sequence ID" value="ABD06323.1"/>
    <property type="molecule type" value="Genomic_DNA"/>
</dbReference>